<reference evidence="2 3" key="1">
    <citation type="submission" date="2017-04" db="EMBL/GenBank/DDBJ databases">
        <title>Novel microbial lineages endemic to geothermal iron-oxide mats fill important gaps in the evolutionary history of Archaea.</title>
        <authorList>
            <person name="Jay Z.J."/>
            <person name="Beam J.P."/>
            <person name="Dlakic M."/>
            <person name="Rusch D.B."/>
            <person name="Kozubal M.A."/>
            <person name="Inskeep W.P."/>
        </authorList>
    </citation>
    <scope>NUCLEOTIDE SEQUENCE [LARGE SCALE GENOMIC DNA]</scope>
    <source>
        <strain evidence="2">BE_D</strain>
    </source>
</reference>
<dbReference type="SUPFAM" id="SSF53448">
    <property type="entry name" value="Nucleotide-diphospho-sugar transferases"/>
    <property type="match status" value="1"/>
</dbReference>
<feature type="domain" description="Nucleotidyl transferase" evidence="1">
    <location>
        <begin position="2"/>
        <end position="227"/>
    </location>
</feature>
<evidence type="ECO:0000313" key="2">
    <source>
        <dbReference type="EMBL" id="PSN86456.1"/>
    </source>
</evidence>
<sequence length="232" mass="25984">MKALILAGGYGKRLRPYTDSVPKPLLEILGKPIMVWQFEWLLKNGINEIIVCAGYLKEKIIEKVGNGSRFGVKVGYAVEEEPLGKAGAIKNSEHLLKGDKSFLVINGDVITDLDPKPLIDTLKEGFVGVIAVTPLPSPYGIVKYERETKRVLAFLEKPRLKDYWINAGVYAFTQEIFEYLPEKGEIEDATFPELAKKGKLAVVEYENVSWMSVDSHKDLEEAAKLLERKSVT</sequence>
<dbReference type="Gene3D" id="3.90.550.10">
    <property type="entry name" value="Spore Coat Polysaccharide Biosynthesis Protein SpsA, Chain A"/>
    <property type="match status" value="1"/>
</dbReference>
<evidence type="ECO:0000259" key="1">
    <source>
        <dbReference type="Pfam" id="PF00483"/>
    </source>
</evidence>
<dbReference type="Pfam" id="PF00483">
    <property type="entry name" value="NTP_transferase"/>
    <property type="match status" value="1"/>
</dbReference>
<gene>
    <name evidence="2" type="ORF">B9Q02_02335</name>
</gene>
<protein>
    <submittedName>
        <fullName evidence="2">Nucleotidyltransferase</fullName>
    </submittedName>
</protein>
<evidence type="ECO:0000313" key="3">
    <source>
        <dbReference type="Proteomes" id="UP000240569"/>
    </source>
</evidence>
<keyword evidence="2" id="KW-0808">Transferase</keyword>
<dbReference type="InterPro" id="IPR029044">
    <property type="entry name" value="Nucleotide-diphossugar_trans"/>
</dbReference>
<dbReference type="GO" id="GO:0016740">
    <property type="term" value="F:transferase activity"/>
    <property type="evidence" value="ECO:0007669"/>
    <property type="project" value="UniProtKB-KW"/>
</dbReference>
<dbReference type="PANTHER" id="PTHR22572">
    <property type="entry name" value="SUGAR-1-PHOSPHATE GUANYL TRANSFERASE"/>
    <property type="match status" value="1"/>
</dbReference>
<accession>A0A2R6AJC0</accession>
<dbReference type="AlphaFoldDB" id="A0A2R6AJC0"/>
<dbReference type="EMBL" id="NEXD01000006">
    <property type="protein sequence ID" value="PSN86456.1"/>
    <property type="molecule type" value="Genomic_DNA"/>
</dbReference>
<dbReference type="CDD" id="cd04181">
    <property type="entry name" value="NTP_transferase"/>
    <property type="match status" value="1"/>
</dbReference>
<proteinExistence type="predicted"/>
<organism evidence="2 3">
    <name type="scientific">Candidatus Marsarchaeota G1 archaeon BE_D</name>
    <dbReference type="NCBI Taxonomy" id="1978156"/>
    <lineage>
        <taxon>Archaea</taxon>
        <taxon>Candidatus Marsarchaeota</taxon>
        <taxon>Candidatus Marsarchaeota group 1</taxon>
    </lineage>
</organism>
<dbReference type="InterPro" id="IPR005835">
    <property type="entry name" value="NTP_transferase_dom"/>
</dbReference>
<name>A0A2R6AJC0_9ARCH</name>
<dbReference type="InterPro" id="IPR050486">
    <property type="entry name" value="Mannose-1P_guanyltransferase"/>
</dbReference>
<comment type="caution">
    <text evidence="2">The sequence shown here is derived from an EMBL/GenBank/DDBJ whole genome shotgun (WGS) entry which is preliminary data.</text>
</comment>
<dbReference type="Proteomes" id="UP000240569">
    <property type="component" value="Unassembled WGS sequence"/>
</dbReference>